<proteinExistence type="predicted"/>
<keyword evidence="2" id="KW-0333">Golgi apparatus</keyword>
<sequence>MSSWLRNIQGQLTDLANEVLNEATDVLAEATEEVPDPDGEIIVAKKKCAEAEKQLAIESAKVESLSNEKTSLEQQLYDAHVEMDTIGSKLNTMVKQRDEEIKKLKHQIEEIHESGWHEGGFPSATESERIKELQNKVAELKAIIEEAEKKEETITLSELEKRMEALRQQKEHEIQAIVESHADSMVEMREMYEEKLSSMQILPYNASSSTSNADTDAVLLEKEEVKSTSDGESDRPVVVDLGSHDELVDERIRQMEVEMEKLREEKQAAEKRSEQVELLKTQKTELANAYTELNNEFEEFKAQNALTVNANNDLTKRIDALKANLIEYEERYELCKKENAETVAQLERLSGDFARLRTGVANVSQRRDDCDTMVNEEVEKLKNALDESRTERERLRDDVQHFQVAVGEIDVELEKLREANRQLLAENQALTENLARYDSTMKDIISNSEEDIGNFREQFKEIQENHRQQKTAMSAENDALREETEAIKRQRDILMEESALLKEVNEKLRQKSATEEQRNELLVDKSRLLEQVLEEERAERKREQEEAKEKERKEAEDLMNPHAENKSEKAILQMKLKEALQANREKTEEFEKLHQENRNLEREVDLRQNCVDEMIAQTNTLQMQQETLSAAHRTLQTQNLAHERTIVQLEEKLGEEKTKNEEWEKKVKSLEEVITGGSSGEGEDEEEKKEEDVAPLKRYIAELKNKLAAVEEELKVIKEQKSEESKEAAEVRQMLERDLFEAEEVDRGLLEGIEARVKEMEEQLASKVEALETAKEENRKLEVANKEMQKRIEEKVEKVEVLMEESRNLKEAVEKTTVLTTSTFDQMSEVQNALDQLRRDYDKIQEEKKKLEEEQKKENELRQTIQQENELLKANQASEELLQKENELLETQKASDDLRQAIQTLQQENELLKANQTSEELLKAKESSEDLRQAIQALQQENEHLKGVAKTQYEENVKYYEQFQAMATHNQQIQDQLKENHETSEKRATELSRLREHLMIVEENSTREAVEAEQRETELRERVRQLEAEGHQVQEGATESNQQYQVKIASLTAQVDALQKKAEQWKGKYEMEVKAREQTQEALSSLQNVVRELSVDHERDAATASHRNLELQMLIGELKEEIGQIKEELDRQSIGRQAAEEESERRQLQLDSKQKIIGKPSLHGSSKSSFSEDLEVQIEELRSPKKPTESYRIDDSTLRQLFLSYFLSEPSKRPDIALLLANILEYPGEEMDKFKSAVRQSFNQGSGSSLFWGGSRSSPGPSSSNIADQFIRFLETESESSRTAPNLPIRSQNEPAVRMSMDSSSAQKSTSSTAAALDSLLR</sequence>
<evidence type="ECO:0000256" key="4">
    <source>
        <dbReference type="SAM" id="Coils"/>
    </source>
</evidence>
<organism evidence="6 7">
    <name type="scientific">Caenorhabditis tropicalis</name>
    <dbReference type="NCBI Taxonomy" id="1561998"/>
    <lineage>
        <taxon>Eukaryota</taxon>
        <taxon>Metazoa</taxon>
        <taxon>Ecdysozoa</taxon>
        <taxon>Nematoda</taxon>
        <taxon>Chromadorea</taxon>
        <taxon>Rhabditida</taxon>
        <taxon>Rhabditina</taxon>
        <taxon>Rhabditomorpha</taxon>
        <taxon>Rhabditoidea</taxon>
        <taxon>Rhabditidae</taxon>
        <taxon>Peloderinae</taxon>
        <taxon>Caenorhabditis</taxon>
    </lineage>
</organism>
<dbReference type="WBParaSite" id="Csp11.Scaffold630.g20897.t1">
    <property type="protein sequence ID" value="Csp11.Scaffold630.g20897.t1"/>
    <property type="gene ID" value="Csp11.Scaffold630.g20897"/>
</dbReference>
<dbReference type="PANTHER" id="PTHR18921">
    <property type="entry name" value="MYOSIN HEAVY CHAIN - RELATED"/>
    <property type="match status" value="1"/>
</dbReference>
<evidence type="ECO:0000256" key="2">
    <source>
        <dbReference type="ARBA" id="ARBA00023034"/>
    </source>
</evidence>
<dbReference type="STRING" id="1561998.A0A1I7UZI1"/>
<name>A0A1I7UZI1_9PELO</name>
<evidence type="ECO:0000313" key="6">
    <source>
        <dbReference type="Proteomes" id="UP000095282"/>
    </source>
</evidence>
<feature type="region of interest" description="Disordered" evidence="5">
    <location>
        <begin position="670"/>
        <end position="692"/>
    </location>
</feature>
<dbReference type="GO" id="GO:0007030">
    <property type="term" value="P:Golgi organization"/>
    <property type="evidence" value="ECO:0007669"/>
    <property type="project" value="TreeGrafter"/>
</dbReference>
<feature type="compositionally biased region" description="Polar residues" evidence="5">
    <location>
        <begin position="1281"/>
        <end position="1294"/>
    </location>
</feature>
<accession>A0A1I7UZI1</accession>
<feature type="compositionally biased region" description="Basic and acidic residues" evidence="5">
    <location>
        <begin position="537"/>
        <end position="556"/>
    </location>
</feature>
<feature type="coiled-coil region" evidence="4">
    <location>
        <begin position="48"/>
        <end position="176"/>
    </location>
</feature>
<dbReference type="eggNOG" id="ENOG502QRXC">
    <property type="taxonomic scope" value="Eukaryota"/>
</dbReference>
<feature type="compositionally biased region" description="Low complexity" evidence="5">
    <location>
        <begin position="1303"/>
        <end position="1322"/>
    </location>
</feature>
<dbReference type="Proteomes" id="UP000095282">
    <property type="component" value="Unplaced"/>
</dbReference>
<feature type="compositionally biased region" description="Basic and acidic residues" evidence="5">
    <location>
        <begin position="1143"/>
        <end position="1154"/>
    </location>
</feature>
<dbReference type="GO" id="GO:0031267">
    <property type="term" value="F:small GTPase binding"/>
    <property type="evidence" value="ECO:0007669"/>
    <property type="project" value="TreeGrafter"/>
</dbReference>
<comment type="subcellular location">
    <subcellularLocation>
        <location evidence="1">Golgi apparatus</location>
    </subcellularLocation>
</comment>
<evidence type="ECO:0000313" key="7">
    <source>
        <dbReference type="WBParaSite" id="Csp11.Scaffold630.g20897.t1"/>
    </source>
</evidence>
<dbReference type="GO" id="GO:0005794">
    <property type="term" value="C:Golgi apparatus"/>
    <property type="evidence" value="ECO:0007669"/>
    <property type="project" value="UniProtKB-SubCell"/>
</dbReference>
<reference evidence="7" key="1">
    <citation type="submission" date="2016-11" db="UniProtKB">
        <authorList>
            <consortium name="WormBaseParasite"/>
        </authorList>
    </citation>
    <scope>IDENTIFICATION</scope>
</reference>
<feature type="region of interest" description="Disordered" evidence="5">
    <location>
        <begin position="1276"/>
        <end position="1322"/>
    </location>
</feature>
<feature type="region of interest" description="Disordered" evidence="5">
    <location>
        <begin position="1131"/>
        <end position="1171"/>
    </location>
</feature>
<feature type="region of interest" description="Disordered" evidence="5">
    <location>
        <begin position="537"/>
        <end position="559"/>
    </location>
</feature>
<evidence type="ECO:0000256" key="1">
    <source>
        <dbReference type="ARBA" id="ARBA00004555"/>
    </source>
</evidence>
<keyword evidence="3 4" id="KW-0175">Coiled coil</keyword>
<evidence type="ECO:0000256" key="3">
    <source>
        <dbReference type="ARBA" id="ARBA00023054"/>
    </source>
</evidence>
<protein>
    <submittedName>
        <fullName evidence="7">GRIP domain-containing protein</fullName>
    </submittedName>
</protein>
<feature type="coiled-coil region" evidence="4">
    <location>
        <begin position="245"/>
        <end position="338"/>
    </location>
</feature>
<dbReference type="PANTHER" id="PTHR18921:SF2">
    <property type="entry name" value="THYROID RECEPTOR-INTERACTING PROTEIN 11"/>
    <property type="match status" value="1"/>
</dbReference>
<dbReference type="Gene3D" id="1.10.287.1490">
    <property type="match status" value="1"/>
</dbReference>
<keyword evidence="6" id="KW-1185">Reference proteome</keyword>
<dbReference type="GO" id="GO:0006888">
    <property type="term" value="P:endoplasmic reticulum to Golgi vesicle-mediated transport"/>
    <property type="evidence" value="ECO:0007669"/>
    <property type="project" value="TreeGrafter"/>
</dbReference>
<evidence type="ECO:0000256" key="5">
    <source>
        <dbReference type="SAM" id="MobiDB-lite"/>
    </source>
</evidence>